<dbReference type="GO" id="GO:0008081">
    <property type="term" value="F:phosphoric diester hydrolase activity"/>
    <property type="evidence" value="ECO:0007669"/>
    <property type="project" value="InterPro"/>
</dbReference>
<dbReference type="InterPro" id="IPR051057">
    <property type="entry name" value="PI-PLC_domain"/>
</dbReference>
<gene>
    <name evidence="2" type="ORF">BDV96DRAFT_550469</name>
</gene>
<reference evidence="2" key="1">
    <citation type="journal article" date="2020" name="Stud. Mycol.">
        <title>101 Dothideomycetes genomes: a test case for predicting lifestyles and emergence of pathogens.</title>
        <authorList>
            <person name="Haridas S."/>
            <person name="Albert R."/>
            <person name="Binder M."/>
            <person name="Bloem J."/>
            <person name="Labutti K."/>
            <person name="Salamov A."/>
            <person name="Andreopoulos B."/>
            <person name="Baker S."/>
            <person name="Barry K."/>
            <person name="Bills G."/>
            <person name="Bluhm B."/>
            <person name="Cannon C."/>
            <person name="Castanera R."/>
            <person name="Culley D."/>
            <person name="Daum C."/>
            <person name="Ezra D."/>
            <person name="Gonzalez J."/>
            <person name="Henrissat B."/>
            <person name="Kuo A."/>
            <person name="Liang C."/>
            <person name="Lipzen A."/>
            <person name="Lutzoni F."/>
            <person name="Magnuson J."/>
            <person name="Mondo S."/>
            <person name="Nolan M."/>
            <person name="Ohm R."/>
            <person name="Pangilinan J."/>
            <person name="Park H.-J."/>
            <person name="Ramirez L."/>
            <person name="Alfaro M."/>
            <person name="Sun H."/>
            <person name="Tritt A."/>
            <person name="Yoshinaga Y."/>
            <person name="Zwiers L.-H."/>
            <person name="Turgeon B."/>
            <person name="Goodwin S."/>
            <person name="Spatafora J."/>
            <person name="Crous P."/>
            <person name="Grigoriev I."/>
        </authorList>
    </citation>
    <scope>NUCLEOTIDE SEQUENCE</scope>
    <source>
        <strain evidence="2">CBS 627.86</strain>
    </source>
</reference>
<evidence type="ECO:0000313" key="3">
    <source>
        <dbReference type="Proteomes" id="UP000799770"/>
    </source>
</evidence>
<dbReference type="PANTHER" id="PTHR13593">
    <property type="match status" value="1"/>
</dbReference>
<accession>A0A6A5Z1P0</accession>
<keyword evidence="3" id="KW-1185">Reference proteome</keyword>
<dbReference type="Pfam" id="PF26146">
    <property type="entry name" value="PI-PLC_X"/>
    <property type="match status" value="1"/>
</dbReference>
<evidence type="ECO:0000313" key="2">
    <source>
        <dbReference type="EMBL" id="KAF2112318.1"/>
    </source>
</evidence>
<keyword evidence="1" id="KW-0732">Signal</keyword>
<dbReference type="Gene3D" id="3.20.20.190">
    <property type="entry name" value="Phosphatidylinositol (PI) phosphodiesterase"/>
    <property type="match status" value="1"/>
</dbReference>
<dbReference type="Proteomes" id="UP000799770">
    <property type="component" value="Unassembled WGS sequence"/>
</dbReference>
<organism evidence="2 3">
    <name type="scientific">Lophiotrema nucula</name>
    <dbReference type="NCBI Taxonomy" id="690887"/>
    <lineage>
        <taxon>Eukaryota</taxon>
        <taxon>Fungi</taxon>
        <taxon>Dikarya</taxon>
        <taxon>Ascomycota</taxon>
        <taxon>Pezizomycotina</taxon>
        <taxon>Dothideomycetes</taxon>
        <taxon>Pleosporomycetidae</taxon>
        <taxon>Pleosporales</taxon>
        <taxon>Lophiotremataceae</taxon>
        <taxon>Lophiotrema</taxon>
    </lineage>
</organism>
<evidence type="ECO:0000256" key="1">
    <source>
        <dbReference type="SAM" id="SignalP"/>
    </source>
</evidence>
<dbReference type="PANTHER" id="PTHR13593:SF80">
    <property type="entry name" value="PLC-LIKE PHOSPHODIESTERASE"/>
    <property type="match status" value="1"/>
</dbReference>
<dbReference type="EMBL" id="ML977331">
    <property type="protein sequence ID" value="KAF2112318.1"/>
    <property type="molecule type" value="Genomic_DNA"/>
</dbReference>
<name>A0A6A5Z1P0_9PLEO</name>
<feature type="chain" id="PRO_5025409513" evidence="1">
    <location>
        <begin position="21"/>
        <end position="371"/>
    </location>
</feature>
<proteinExistence type="predicted"/>
<dbReference type="SUPFAM" id="SSF51695">
    <property type="entry name" value="PLC-like phosphodiesterases"/>
    <property type="match status" value="1"/>
</dbReference>
<dbReference type="OrthoDB" id="7984201at2759"/>
<dbReference type="AlphaFoldDB" id="A0A6A5Z1P0"/>
<dbReference type="GO" id="GO:0006629">
    <property type="term" value="P:lipid metabolic process"/>
    <property type="evidence" value="ECO:0007669"/>
    <property type="project" value="InterPro"/>
</dbReference>
<protein>
    <submittedName>
        <fullName evidence="2">PLC-like phosphodiesterase</fullName>
    </submittedName>
</protein>
<dbReference type="InterPro" id="IPR017946">
    <property type="entry name" value="PLC-like_Pdiesterase_TIM-brl"/>
</dbReference>
<feature type="signal peptide" evidence="1">
    <location>
        <begin position="1"/>
        <end position="20"/>
    </location>
</feature>
<sequence length="371" mass="40721">MQLFIFLCISIAALVGWTNAAPTSSQRACNNSPSLCTKPYDMVTYLGAHDSPFLRDATTGYSSFGNQLFSTTTQLDAGVRLLSGQVHRKDGQLHMCHTSCAMFDAGPLRDWLEEVKRWMDANPTDIVTLILVNSDNVSAKEFADVYTAADIARFAYVPLSLDAPPPPSNETVRTWPTLNEMIDKNQRLVNFVAPLKPDAGVAPFLMDQWTFTWENTYQVTSPDSFNCAPDRPSNTSSIKAYQDSGRLFMMNHFLYWQQAFGIQVPDIRNINATNSWDGPGALGQHFMRCANELQRMPNYVLVDFFNVGPATNVIDIFNGVKEPIGRFGITATVVGGGAGVQANANGGRSWGASMIRTGTAAMVAGMLGVWM</sequence>